<dbReference type="EMBL" id="JAPFQI010000011">
    <property type="protein sequence ID" value="MCW8086825.1"/>
    <property type="molecule type" value="Genomic_DNA"/>
</dbReference>
<keyword evidence="6" id="KW-1185">Reference proteome</keyword>
<dbReference type="SUPFAM" id="SSF55073">
    <property type="entry name" value="Nucleotide cyclase"/>
    <property type="match status" value="1"/>
</dbReference>
<accession>A0ABT3NXH2</accession>
<evidence type="ECO:0000256" key="2">
    <source>
        <dbReference type="ARBA" id="ARBA00034247"/>
    </source>
</evidence>
<dbReference type="Proteomes" id="UP001526430">
    <property type="component" value="Unassembled WGS sequence"/>
</dbReference>
<keyword evidence="3" id="KW-0175">Coiled coil</keyword>
<reference evidence="5 6" key="1">
    <citation type="submission" date="2022-10" db="EMBL/GenBank/DDBJ databases">
        <title>Roseococcus glaciei nov., sp. nov., isolated from glacier.</title>
        <authorList>
            <person name="Liu Q."/>
            <person name="Xin Y.-H."/>
        </authorList>
    </citation>
    <scope>NUCLEOTIDE SEQUENCE [LARGE SCALE GENOMIC DNA]</scope>
    <source>
        <strain evidence="5 6">MDT2-1-1</strain>
    </source>
</reference>
<dbReference type="NCBIfam" id="TIGR00254">
    <property type="entry name" value="GGDEF"/>
    <property type="match status" value="1"/>
</dbReference>
<comment type="caution">
    <text evidence="5">The sequence shown here is derived from an EMBL/GenBank/DDBJ whole genome shotgun (WGS) entry which is preliminary data.</text>
</comment>
<feature type="domain" description="GGDEF" evidence="4">
    <location>
        <begin position="204"/>
        <end position="336"/>
    </location>
</feature>
<dbReference type="RefSeq" id="WP_301590951.1">
    <property type="nucleotide sequence ID" value="NZ_JAPFQI010000011.1"/>
</dbReference>
<name>A0ABT3NXH2_9PROT</name>
<evidence type="ECO:0000313" key="6">
    <source>
        <dbReference type="Proteomes" id="UP001526430"/>
    </source>
</evidence>
<dbReference type="PROSITE" id="PS50887">
    <property type="entry name" value="GGDEF"/>
    <property type="match status" value="1"/>
</dbReference>
<dbReference type="Gene3D" id="3.30.70.270">
    <property type="match status" value="1"/>
</dbReference>
<dbReference type="PANTHER" id="PTHR45138">
    <property type="entry name" value="REGULATORY COMPONENTS OF SENSORY TRANSDUCTION SYSTEM"/>
    <property type="match status" value="1"/>
</dbReference>
<evidence type="ECO:0000313" key="5">
    <source>
        <dbReference type="EMBL" id="MCW8086825.1"/>
    </source>
</evidence>
<dbReference type="InterPro" id="IPR000160">
    <property type="entry name" value="GGDEF_dom"/>
</dbReference>
<dbReference type="InterPro" id="IPR043128">
    <property type="entry name" value="Rev_trsase/Diguanyl_cyclase"/>
</dbReference>
<evidence type="ECO:0000256" key="3">
    <source>
        <dbReference type="SAM" id="Coils"/>
    </source>
</evidence>
<feature type="coiled-coil region" evidence="3">
    <location>
        <begin position="154"/>
        <end position="184"/>
    </location>
</feature>
<dbReference type="InterPro" id="IPR050469">
    <property type="entry name" value="Diguanylate_Cyclase"/>
</dbReference>
<dbReference type="EC" id="2.7.7.65" evidence="1"/>
<dbReference type="CDD" id="cd01949">
    <property type="entry name" value="GGDEF"/>
    <property type="match status" value="1"/>
</dbReference>
<gene>
    <name evidence="5" type="ORF">OF850_14405</name>
</gene>
<sequence>MPSDAPPIARPDPAMRHAHDAIAALLRHGLRPTPPNYALWFEFHAGETAALRAALEDRLRDPSPLREAEMAALHARFGGSPSGLTLAEISQRLGEAVRDAAAILDGAATDAARYGKSLEGAAAALASGTADWPEVLAGLIHETQALRDKGATLARRLAETGRRAEALRQELEEARREAATDALTGLPNRRAFEAALERHLEGEEPPCLLLLDVDHFKAVKDRHGHAAGDLALRHLGATLREAARAADLPARLGGEEFAVLMPATPPERAMRAAEALRQAVAREGMMLEDGTRLALTVSGGLAAAAPGEGSARLAERADAALYAAKRNGRNRIEAAP</sequence>
<dbReference type="PANTHER" id="PTHR45138:SF9">
    <property type="entry name" value="DIGUANYLATE CYCLASE DGCM-RELATED"/>
    <property type="match status" value="1"/>
</dbReference>
<dbReference type="SMART" id="SM00267">
    <property type="entry name" value="GGDEF"/>
    <property type="match status" value="1"/>
</dbReference>
<dbReference type="Pfam" id="PF00990">
    <property type="entry name" value="GGDEF"/>
    <property type="match status" value="1"/>
</dbReference>
<protein>
    <recommendedName>
        <fullName evidence="1">diguanylate cyclase</fullName>
        <ecNumber evidence="1">2.7.7.65</ecNumber>
    </recommendedName>
</protein>
<evidence type="ECO:0000259" key="4">
    <source>
        <dbReference type="PROSITE" id="PS50887"/>
    </source>
</evidence>
<dbReference type="InterPro" id="IPR029787">
    <property type="entry name" value="Nucleotide_cyclase"/>
</dbReference>
<evidence type="ECO:0000256" key="1">
    <source>
        <dbReference type="ARBA" id="ARBA00012528"/>
    </source>
</evidence>
<organism evidence="5 6">
    <name type="scientific">Sabulicella glaciei</name>
    <dbReference type="NCBI Taxonomy" id="2984948"/>
    <lineage>
        <taxon>Bacteria</taxon>
        <taxon>Pseudomonadati</taxon>
        <taxon>Pseudomonadota</taxon>
        <taxon>Alphaproteobacteria</taxon>
        <taxon>Acetobacterales</taxon>
        <taxon>Acetobacteraceae</taxon>
        <taxon>Sabulicella</taxon>
    </lineage>
</organism>
<comment type="catalytic activity">
    <reaction evidence="2">
        <text>2 GTP = 3',3'-c-di-GMP + 2 diphosphate</text>
        <dbReference type="Rhea" id="RHEA:24898"/>
        <dbReference type="ChEBI" id="CHEBI:33019"/>
        <dbReference type="ChEBI" id="CHEBI:37565"/>
        <dbReference type="ChEBI" id="CHEBI:58805"/>
        <dbReference type="EC" id="2.7.7.65"/>
    </reaction>
</comment>
<proteinExistence type="predicted"/>